<feature type="region of interest" description="Disordered" evidence="1">
    <location>
        <begin position="1"/>
        <end position="38"/>
    </location>
</feature>
<feature type="domain" description="Helicase C-terminal" evidence="2">
    <location>
        <begin position="891"/>
        <end position="1046"/>
    </location>
</feature>
<dbReference type="SMART" id="SM00490">
    <property type="entry name" value="HELICc"/>
    <property type="match status" value="1"/>
</dbReference>
<protein>
    <recommendedName>
        <fullName evidence="2">Helicase C-terminal domain-containing protein</fullName>
    </recommendedName>
</protein>
<feature type="compositionally biased region" description="Basic and acidic residues" evidence="1">
    <location>
        <begin position="1"/>
        <end position="12"/>
    </location>
</feature>
<dbReference type="EMBL" id="JACCHL010000001">
    <property type="protein sequence ID" value="NYH52209.1"/>
    <property type="molecule type" value="Genomic_DNA"/>
</dbReference>
<dbReference type="PANTHER" id="PTHR47957:SF3">
    <property type="entry name" value="ATP-DEPENDENT HELICASE HRQ1"/>
    <property type="match status" value="1"/>
</dbReference>
<comment type="caution">
    <text evidence="3">The sequence shown here is derived from an EMBL/GenBank/DDBJ whole genome shotgun (WGS) entry which is preliminary data.</text>
</comment>
<feature type="compositionally biased region" description="Basic and acidic residues" evidence="1">
    <location>
        <begin position="81"/>
        <end position="92"/>
    </location>
</feature>
<dbReference type="GO" id="GO:0006289">
    <property type="term" value="P:nucleotide-excision repair"/>
    <property type="evidence" value="ECO:0007669"/>
    <property type="project" value="TreeGrafter"/>
</dbReference>
<evidence type="ECO:0000259" key="2">
    <source>
        <dbReference type="PROSITE" id="PS51194"/>
    </source>
</evidence>
<dbReference type="SUPFAM" id="SSF52540">
    <property type="entry name" value="P-loop containing nucleoside triphosphate hydrolases"/>
    <property type="match status" value="1"/>
</dbReference>
<organism evidence="3 4">
    <name type="scientific">Nocardiopsis sinuspersici</name>
    <dbReference type="NCBI Taxonomy" id="501010"/>
    <lineage>
        <taxon>Bacteria</taxon>
        <taxon>Bacillati</taxon>
        <taxon>Actinomycetota</taxon>
        <taxon>Actinomycetes</taxon>
        <taxon>Streptosporangiales</taxon>
        <taxon>Nocardiopsidaceae</taxon>
        <taxon>Nocardiopsis</taxon>
    </lineage>
</organism>
<evidence type="ECO:0000256" key="1">
    <source>
        <dbReference type="SAM" id="MobiDB-lite"/>
    </source>
</evidence>
<dbReference type="Gene3D" id="3.40.50.300">
    <property type="entry name" value="P-loop containing nucleotide triphosphate hydrolases"/>
    <property type="match status" value="1"/>
</dbReference>
<accession>A0A7Y9XAG3</accession>
<dbReference type="InterPro" id="IPR027417">
    <property type="entry name" value="P-loop_NTPase"/>
</dbReference>
<name>A0A7Y9XAG3_9ACTN</name>
<evidence type="ECO:0000313" key="4">
    <source>
        <dbReference type="Proteomes" id="UP000584931"/>
    </source>
</evidence>
<dbReference type="RefSeq" id="WP_179809758.1">
    <property type="nucleotide sequence ID" value="NZ_JACCHL010000001.1"/>
</dbReference>
<dbReference type="AlphaFoldDB" id="A0A7Y9XAG3"/>
<dbReference type="CDD" id="cd18785">
    <property type="entry name" value="SF2_C"/>
    <property type="match status" value="1"/>
</dbReference>
<evidence type="ECO:0000313" key="3">
    <source>
        <dbReference type="EMBL" id="NYH52209.1"/>
    </source>
</evidence>
<dbReference type="Pfam" id="PF00271">
    <property type="entry name" value="Helicase_C"/>
    <property type="match status" value="1"/>
</dbReference>
<reference evidence="3 4" key="1">
    <citation type="submission" date="2020-07" db="EMBL/GenBank/DDBJ databases">
        <title>Sequencing the genomes of 1000 actinobacteria strains.</title>
        <authorList>
            <person name="Klenk H.-P."/>
        </authorList>
    </citation>
    <scope>NUCLEOTIDE SEQUENCE [LARGE SCALE GENOMIC DNA]</scope>
    <source>
        <strain evidence="3 4">DSM 45278</strain>
    </source>
</reference>
<dbReference type="PROSITE" id="PS51194">
    <property type="entry name" value="HELICASE_CTER"/>
    <property type="match status" value="1"/>
</dbReference>
<dbReference type="Proteomes" id="UP000584931">
    <property type="component" value="Unassembled WGS sequence"/>
</dbReference>
<proteinExistence type="predicted"/>
<gene>
    <name evidence="3" type="ORF">HNR06_001798</name>
</gene>
<dbReference type="GO" id="GO:0043138">
    <property type="term" value="F:3'-5' DNA helicase activity"/>
    <property type="evidence" value="ECO:0007669"/>
    <property type="project" value="TreeGrafter"/>
</dbReference>
<feature type="region of interest" description="Disordered" evidence="1">
    <location>
        <begin position="79"/>
        <end position="110"/>
    </location>
</feature>
<dbReference type="GO" id="GO:0036297">
    <property type="term" value="P:interstrand cross-link repair"/>
    <property type="evidence" value="ECO:0007669"/>
    <property type="project" value="TreeGrafter"/>
</dbReference>
<dbReference type="InterPro" id="IPR001650">
    <property type="entry name" value="Helicase_C-like"/>
</dbReference>
<dbReference type="PANTHER" id="PTHR47957">
    <property type="entry name" value="ATP-DEPENDENT HELICASE HRQ1"/>
    <property type="match status" value="1"/>
</dbReference>
<sequence length="1174" mass="131555">MTTFHQSREDMHQGLVHELVGPGPRRPERFPIDLKQPVIPDEDAADKVWFDAETGEEILKGIRPTNRYGVGVLYPAPKNSEGQHIEREDPKVDGTPGLTVSDELSNPSIPDKEMEEHFKKLSMVGGSIDDGTDDDLDLSLANEFSPSSLGVSVNADLPDGAQLIVRAEMGRYEALEVTQRRGGYKYQCWVRRPVTVTAVFTAEDLRVEEGRRRKVKPTTGPELLNEGLLSIDVDAFSRTIDGNHLITLVLTNRSGTTGRWSDDRILFQAGFDVIAEGAAFTPYPELRTGGAENEDRHELAPAEEAESTALLYRRHQTFALGHGCAADWDKEPGETVSWVRAECLPSYEAPSITPTILLPKTKRELTVDMRPLADHERQKEADEQVGQLLKGYADWIKRKRGEIGDLPERHRAAAERHMENCEAALGRMRQGWQRVHTDPEVATAFRLANQAMLDQQARAALAPRPTVVEPVGLRIDAPFPSGEVPADRGKWRPFQIAFLLSVLVSIADRHDEDRELVDLIFFPTGGGKTEAYLGAASFAMFLRRLRDPGDTGTDVLMRYTLRLLTAQQFLRASSLICAMERIRDRRREHDLGVDSFSIGVWLGGATTPNRHDGQYGSVKLHQRLCKEPATAANKFLLTRCPWCAASMGPTEAQRKAAPRGGARHQPTVIPGYVKEGNKVVLKCPDRQCPFRDGLPLLVVDDDIYESPPSMVIGTVDKFAMLAWRPEARALFGLGPDGNRRTSPPALIIQDEFHLISGPLGSMVGLYEGIVEALCTDHSQERASKPKIVSSTATIRNYREQTQAVYARQRVALFPPPGLEASDSYFSTWARDKAGQLLPGRRYVGVHAPTLGSMQTLQVRAKSALLHTAANLDEEQRDPWWTNLCFLNSFRELGNSLSLLQSDIPDYLRGIRRRERLDTVRYLRNVMELTGRRRNDEIPRAIDELSTAYDSGQAVDVCLASNIIEVGVDIDRLSLMTVVGQPKTTAQYIQVTGRVGRKWLERPGLVVMLYGAAKPRDRSHFERFRSYHERLYAQVEPTSVTPFAKPVTRRALHAAVIAHIRLTQPDSLKPFPYPEHLVRKTTALLQERVDAVDPEEHEAVRAELERAKEEWRAWQPTDWEANPYGGDPLNGLMRYAGKPAPDSAPNRYWEVPTSMRDVDTECRITITQDYHQEGQ</sequence>